<evidence type="ECO:0000256" key="7">
    <source>
        <dbReference type="ARBA" id="ARBA00023157"/>
    </source>
</evidence>
<keyword evidence="10" id="KW-1185">Reference proteome</keyword>
<dbReference type="OrthoDB" id="3039123at2759"/>
<gene>
    <name evidence="9" type="ORF">HII31_04608</name>
</gene>
<dbReference type="AlphaFoldDB" id="A0A8H6RN76"/>
<dbReference type="GO" id="GO:0030600">
    <property type="term" value="F:feruloyl esterase activity"/>
    <property type="evidence" value="ECO:0007669"/>
    <property type="project" value="UniProtKB-ARBA"/>
</dbReference>
<dbReference type="EMBL" id="JABCIY010000066">
    <property type="protein sequence ID" value="KAF7194087.1"/>
    <property type="molecule type" value="Genomic_DNA"/>
</dbReference>
<dbReference type="PANTHER" id="PTHR33938:SF2">
    <property type="entry name" value="CARBOXYLIC ESTER HYDROLASE"/>
    <property type="match status" value="1"/>
</dbReference>
<feature type="chain" id="PRO_5034494427" description="Carboxylic ester hydrolase" evidence="8">
    <location>
        <begin position="19"/>
        <end position="538"/>
    </location>
</feature>
<dbReference type="Gene3D" id="3.40.50.1820">
    <property type="entry name" value="alpha/beta hydrolase"/>
    <property type="match status" value="1"/>
</dbReference>
<keyword evidence="2" id="KW-0719">Serine esterase</keyword>
<protein>
    <recommendedName>
        <fullName evidence="8">Carboxylic ester hydrolase</fullName>
        <ecNumber evidence="8">3.1.1.-</ecNumber>
    </recommendedName>
</protein>
<evidence type="ECO:0000256" key="4">
    <source>
        <dbReference type="ARBA" id="ARBA00022729"/>
    </source>
</evidence>
<dbReference type="Pfam" id="PF07519">
    <property type="entry name" value="Tannase"/>
    <property type="match status" value="1"/>
</dbReference>
<evidence type="ECO:0000256" key="8">
    <source>
        <dbReference type="RuleBase" id="RU361238"/>
    </source>
</evidence>
<evidence type="ECO:0000313" key="9">
    <source>
        <dbReference type="EMBL" id="KAF7194087.1"/>
    </source>
</evidence>
<organism evidence="9 10">
    <name type="scientific">Pseudocercospora fuligena</name>
    <dbReference type="NCBI Taxonomy" id="685502"/>
    <lineage>
        <taxon>Eukaryota</taxon>
        <taxon>Fungi</taxon>
        <taxon>Dikarya</taxon>
        <taxon>Ascomycota</taxon>
        <taxon>Pezizomycotina</taxon>
        <taxon>Dothideomycetes</taxon>
        <taxon>Dothideomycetidae</taxon>
        <taxon>Mycosphaerellales</taxon>
        <taxon>Mycosphaerellaceae</taxon>
        <taxon>Pseudocercospora</taxon>
    </lineage>
</organism>
<dbReference type="Proteomes" id="UP000660729">
    <property type="component" value="Unassembled WGS sequence"/>
</dbReference>
<dbReference type="InterPro" id="IPR029058">
    <property type="entry name" value="AB_hydrolase_fold"/>
</dbReference>
<accession>A0A8H6RN76</accession>
<keyword evidence="4 8" id="KW-0732">Signal</keyword>
<reference evidence="9" key="1">
    <citation type="submission" date="2020-04" db="EMBL/GenBank/DDBJ databases">
        <title>Draft genome resource of the tomato pathogen Pseudocercospora fuligena.</title>
        <authorList>
            <person name="Zaccaron A."/>
        </authorList>
    </citation>
    <scope>NUCLEOTIDE SEQUENCE</scope>
    <source>
        <strain evidence="9">PF001</strain>
    </source>
</reference>
<keyword evidence="6" id="KW-0106">Calcium</keyword>
<keyword evidence="7" id="KW-1015">Disulfide bond</keyword>
<keyword evidence="5 8" id="KW-0378">Hydrolase</keyword>
<name>A0A8H6RN76_9PEZI</name>
<dbReference type="InterPro" id="IPR011118">
    <property type="entry name" value="Tannase/feruloyl_esterase"/>
</dbReference>
<sequence length="538" mass="59913">MRHLQILASCALAGTAAAVNCSIPTIQSFVNKLGLNYSNLEVTIAQRIDSNTTLEQFKRIVAAPHFQRNIPPVCAFRINGSTSAGSQFGFGAPLPDTWNQRMMAATPDAGMEWAAMSAGLKYGFAVIGSNSGHDVIDYDPSWANPEALIDWGYRALHESTVLGKAVVEAWYGSKPQYHYLTGCSTGARQAFKSMQVYPDDYDGIMAGAPAWWTTHQQTWNLKTTTYNAPANSSHSIPSSMFNVISDEVLRQCDPQDGLTDKVLSDPQGCNFDPTTLLCSKNQTSKCLNSPQIQTLYKMYNDWVDVNQTFVYSHLYYGSEESWSGQVGDGDEDSIAAQVWYMQNMLNLTNFVWQDLDYATVQLADRLDPGNATAHDFDISPFQKRGGKLIHWHGLSDAAVSPGASIYFHDHVKQEVIDKGIEVDDFYRLFFIPGLEHCTGTPDNQDAPWYLAGPYQAGQFNILPDNVVDNTVHDSMLSLMAWVENGTAADYMVTTNFFNNSNPTTLKHNRRICPYPQQAKYTGSGNVSHEDNWECKYLY</sequence>
<evidence type="ECO:0000256" key="2">
    <source>
        <dbReference type="ARBA" id="ARBA00022487"/>
    </source>
</evidence>
<evidence type="ECO:0000313" key="10">
    <source>
        <dbReference type="Proteomes" id="UP000660729"/>
    </source>
</evidence>
<keyword evidence="3" id="KW-0479">Metal-binding</keyword>
<evidence type="ECO:0000256" key="1">
    <source>
        <dbReference type="ARBA" id="ARBA00006249"/>
    </source>
</evidence>
<dbReference type="PANTHER" id="PTHR33938">
    <property type="entry name" value="FERULOYL ESTERASE B-RELATED"/>
    <property type="match status" value="1"/>
</dbReference>
<dbReference type="SUPFAM" id="SSF53474">
    <property type="entry name" value="alpha/beta-Hydrolases"/>
    <property type="match status" value="1"/>
</dbReference>
<proteinExistence type="inferred from homology"/>
<evidence type="ECO:0000256" key="5">
    <source>
        <dbReference type="ARBA" id="ARBA00022801"/>
    </source>
</evidence>
<comment type="similarity">
    <text evidence="1 8">Belongs to the tannase family.</text>
</comment>
<dbReference type="EC" id="3.1.1.-" evidence="8"/>
<comment type="caution">
    <text evidence="9">The sequence shown here is derived from an EMBL/GenBank/DDBJ whole genome shotgun (WGS) entry which is preliminary data.</text>
</comment>
<evidence type="ECO:0000256" key="6">
    <source>
        <dbReference type="ARBA" id="ARBA00022837"/>
    </source>
</evidence>
<feature type="signal peptide" evidence="8">
    <location>
        <begin position="1"/>
        <end position="18"/>
    </location>
</feature>
<evidence type="ECO:0000256" key="3">
    <source>
        <dbReference type="ARBA" id="ARBA00022723"/>
    </source>
</evidence>
<dbReference type="GO" id="GO:0046872">
    <property type="term" value="F:metal ion binding"/>
    <property type="evidence" value="ECO:0007669"/>
    <property type="project" value="UniProtKB-KW"/>
</dbReference>